<evidence type="ECO:0000313" key="9">
    <source>
        <dbReference type="EMBL" id="KRG18568.1"/>
    </source>
</evidence>
<comment type="similarity">
    <text evidence="2 5">Belongs to the pseudouridine synthase TruB family. Type 1 subfamily.</text>
</comment>
<dbReference type="InterPro" id="IPR036974">
    <property type="entry name" value="PUA_sf"/>
</dbReference>
<dbReference type="OrthoDB" id="9802309at2"/>
<organism evidence="9">
    <name type="scientific">Candidatus Berkiella cookevillensis</name>
    <dbReference type="NCBI Taxonomy" id="437022"/>
    <lineage>
        <taxon>Bacteria</taxon>
        <taxon>Pseudomonadati</taxon>
        <taxon>Pseudomonadota</taxon>
        <taxon>Gammaproteobacteria</taxon>
        <taxon>Candidatus Berkiellales</taxon>
        <taxon>Candidatus Berkiellaceae</taxon>
        <taxon>Candidatus Berkiella</taxon>
    </lineage>
</organism>
<dbReference type="InterPro" id="IPR015240">
    <property type="entry name" value="tRNA_sdUridine_synth_fam1_C"/>
</dbReference>
<evidence type="ECO:0000256" key="3">
    <source>
        <dbReference type="ARBA" id="ARBA00022694"/>
    </source>
</evidence>
<feature type="domain" description="tRNA pseudouridine synthase II TruB subfamily 1 C-terminal" evidence="7">
    <location>
        <begin position="245"/>
        <end position="300"/>
    </location>
</feature>
<dbReference type="GO" id="GO:0160148">
    <property type="term" value="F:tRNA pseudouridine(55) synthase activity"/>
    <property type="evidence" value="ECO:0007669"/>
    <property type="project" value="UniProtKB-EC"/>
</dbReference>
<reference evidence="10" key="3">
    <citation type="submission" date="2021-06" db="EMBL/GenBank/DDBJ databases">
        <title>Genomic Description and Analysis of Intracellular Bacteria, Candidatus Berkiella cookevillensis and Candidatus Berkiella aquae.</title>
        <authorList>
            <person name="Kidane D.T."/>
            <person name="Mehari Y.T."/>
            <person name="Rice F.C."/>
            <person name="Arivett B.A."/>
            <person name="Farone A.L."/>
            <person name="Berk S.G."/>
            <person name="Farone M.B."/>
        </authorList>
    </citation>
    <scope>NUCLEOTIDE SEQUENCE</scope>
    <source>
        <strain evidence="10">CC99</strain>
    </source>
</reference>
<dbReference type="SUPFAM" id="SSF55120">
    <property type="entry name" value="Pseudouridine synthase"/>
    <property type="match status" value="1"/>
</dbReference>
<dbReference type="Pfam" id="PF16198">
    <property type="entry name" value="TruB_C_2"/>
    <property type="match status" value="1"/>
</dbReference>
<dbReference type="CDD" id="cd21152">
    <property type="entry name" value="PUA_TruB_bacterial"/>
    <property type="match status" value="1"/>
</dbReference>
<dbReference type="Proteomes" id="UP000051494">
    <property type="component" value="Unassembled WGS sequence"/>
</dbReference>
<evidence type="ECO:0000259" key="7">
    <source>
        <dbReference type="Pfam" id="PF09157"/>
    </source>
</evidence>
<feature type="active site" description="Nucleophile" evidence="5">
    <location>
        <position position="47"/>
    </location>
</feature>
<comment type="caution">
    <text evidence="9">The sequence shown here is derived from an EMBL/GenBank/DDBJ whole genome shotgun (WGS) entry which is preliminary data.</text>
</comment>
<dbReference type="EC" id="5.4.99.25" evidence="5"/>
<dbReference type="EMBL" id="LKHV02000001">
    <property type="protein sequence ID" value="MCS5707854.1"/>
    <property type="molecule type" value="Genomic_DNA"/>
</dbReference>
<evidence type="ECO:0000256" key="5">
    <source>
        <dbReference type="HAMAP-Rule" id="MF_01080"/>
    </source>
</evidence>
<dbReference type="InterPro" id="IPR015947">
    <property type="entry name" value="PUA-like_sf"/>
</dbReference>
<reference evidence="9" key="1">
    <citation type="submission" date="2015-09" db="EMBL/GenBank/DDBJ databases">
        <title>Draft Genome Sequences of Two Novel Amoeba-resistant Intranuclear Bacteria, Candidatus Berkiella cookevillensis and Candidatus Berkiella aquae.</title>
        <authorList>
            <person name="Mehari Y.T."/>
            <person name="Arivett B.A."/>
            <person name="Farone A.L."/>
            <person name="Gunderson J.H."/>
            <person name="Farone M.B."/>
        </authorList>
    </citation>
    <scope>NUCLEOTIDE SEQUENCE [LARGE SCALE GENOMIC DNA]</scope>
    <source>
        <strain evidence="9">CC99</strain>
    </source>
</reference>
<evidence type="ECO:0000313" key="11">
    <source>
        <dbReference type="Proteomes" id="UP000051494"/>
    </source>
</evidence>
<dbReference type="GO" id="GO:1990481">
    <property type="term" value="P:mRNA pseudouridine synthesis"/>
    <property type="evidence" value="ECO:0007669"/>
    <property type="project" value="TreeGrafter"/>
</dbReference>
<dbReference type="Gene3D" id="3.30.2350.10">
    <property type="entry name" value="Pseudouridine synthase"/>
    <property type="match status" value="1"/>
</dbReference>
<accession>A0A0Q9YRI8</accession>
<feature type="domain" description="tRNA pseudouridylate synthase B C-terminal" evidence="8">
    <location>
        <begin position="185"/>
        <end position="241"/>
    </location>
</feature>
<keyword evidence="4 5" id="KW-0413">Isomerase</keyword>
<comment type="catalytic activity">
    <reaction evidence="1 5">
        <text>uridine(55) in tRNA = pseudouridine(55) in tRNA</text>
        <dbReference type="Rhea" id="RHEA:42532"/>
        <dbReference type="Rhea" id="RHEA-COMP:10101"/>
        <dbReference type="Rhea" id="RHEA-COMP:10102"/>
        <dbReference type="ChEBI" id="CHEBI:65314"/>
        <dbReference type="ChEBI" id="CHEBI:65315"/>
        <dbReference type="EC" id="5.4.99.25"/>
    </reaction>
</comment>
<sequence>MSSLNQSHSSHGILLLDKPSGISSNQALCLAKRFLGIKKAGHTGSLDPLASGMLPLCFGEATKFARFLLEADKCYRVVAKLGEQTKTGDSEGEVIQTRPVPVLTYTYIESMIADFRGEIDQIPSMYSALKYKGQPLYKLARAGQEVERPSRRINIFKLELESFEQSEEQSTLSLVVECSKGTYIRTLVEDIGKAMGCGAHVIALRREWVGSFKDNSMIALNAIEEAGLEARQYILPIETALATYPEIILPEAMAFYLRNGQAVRVGQRSEGWISLKNHLGEFMGVGEYLEDGRVAPRRLLQVATT</sequence>
<dbReference type="InterPro" id="IPR020103">
    <property type="entry name" value="PsdUridine_synth_cat_dom_sf"/>
</dbReference>
<dbReference type="InterPro" id="IPR032819">
    <property type="entry name" value="TruB_C"/>
</dbReference>
<dbReference type="STRING" id="437022.CC99x_01453"/>
<dbReference type="Pfam" id="PF01509">
    <property type="entry name" value="TruB_N"/>
    <property type="match status" value="1"/>
</dbReference>
<dbReference type="HAMAP" id="MF_01080">
    <property type="entry name" value="TruB_bact"/>
    <property type="match status" value="1"/>
</dbReference>
<dbReference type="NCBIfam" id="TIGR00431">
    <property type="entry name" value="TruB"/>
    <property type="match status" value="1"/>
</dbReference>
<dbReference type="PANTHER" id="PTHR13767">
    <property type="entry name" value="TRNA-PSEUDOURIDINE SYNTHASE"/>
    <property type="match status" value="1"/>
</dbReference>
<dbReference type="PANTHER" id="PTHR13767:SF2">
    <property type="entry name" value="PSEUDOURIDYLATE SYNTHASE TRUB1"/>
    <property type="match status" value="1"/>
</dbReference>
<evidence type="ECO:0000256" key="4">
    <source>
        <dbReference type="ARBA" id="ARBA00023235"/>
    </source>
</evidence>
<evidence type="ECO:0000313" key="10">
    <source>
        <dbReference type="EMBL" id="MCS5707854.1"/>
    </source>
</evidence>
<dbReference type="InterPro" id="IPR002501">
    <property type="entry name" value="PsdUridine_synth_N"/>
</dbReference>
<name>A0A0Q9YRI8_9GAMM</name>
<evidence type="ECO:0000256" key="1">
    <source>
        <dbReference type="ARBA" id="ARBA00000385"/>
    </source>
</evidence>
<dbReference type="SUPFAM" id="SSF88697">
    <property type="entry name" value="PUA domain-like"/>
    <property type="match status" value="1"/>
</dbReference>
<dbReference type="AlphaFoldDB" id="A0A0Q9YRI8"/>
<dbReference type="GO" id="GO:0003723">
    <property type="term" value="F:RNA binding"/>
    <property type="evidence" value="ECO:0007669"/>
    <property type="project" value="InterPro"/>
</dbReference>
<reference evidence="10" key="2">
    <citation type="journal article" date="2016" name="Genome Announc.">
        <title>Draft Genome Sequences of Two Novel Amoeba-Resistant Intranuclear Bacteria, 'Candidatus Berkiella cookevillensis' and 'Candidatus Berkiella aquae'.</title>
        <authorList>
            <person name="Mehari Y.T."/>
            <person name="Arivett B.A."/>
            <person name="Farone A.L."/>
            <person name="Gunderson J.H."/>
            <person name="Farone M.B."/>
        </authorList>
    </citation>
    <scope>NUCLEOTIDE SEQUENCE</scope>
    <source>
        <strain evidence="10">CC99</strain>
    </source>
</reference>
<dbReference type="GO" id="GO:0031119">
    <property type="term" value="P:tRNA pseudouridine synthesis"/>
    <property type="evidence" value="ECO:0007669"/>
    <property type="project" value="UniProtKB-UniRule"/>
</dbReference>
<dbReference type="Gene3D" id="2.30.130.10">
    <property type="entry name" value="PUA domain"/>
    <property type="match status" value="1"/>
</dbReference>
<comment type="function">
    <text evidence="5">Responsible for synthesis of pseudouridine from uracil-55 in the psi GC loop of transfer RNAs.</text>
</comment>
<dbReference type="EMBL" id="LKHV01000006">
    <property type="protein sequence ID" value="KRG18568.1"/>
    <property type="molecule type" value="Genomic_DNA"/>
</dbReference>
<feature type="domain" description="Pseudouridine synthase II N-terminal" evidence="6">
    <location>
        <begin position="32"/>
        <end position="184"/>
    </location>
</feature>
<dbReference type="Pfam" id="PF09157">
    <property type="entry name" value="TruB-C_2"/>
    <property type="match status" value="1"/>
</dbReference>
<proteinExistence type="inferred from homology"/>
<dbReference type="RefSeq" id="WP_057624551.1">
    <property type="nucleotide sequence ID" value="NZ_LKHV02000001.1"/>
</dbReference>
<evidence type="ECO:0000256" key="2">
    <source>
        <dbReference type="ARBA" id="ARBA00005642"/>
    </source>
</evidence>
<dbReference type="CDD" id="cd02573">
    <property type="entry name" value="PseudoU_synth_EcTruB"/>
    <property type="match status" value="1"/>
</dbReference>
<gene>
    <name evidence="5 9" type="primary">truB</name>
    <name evidence="10" type="ORF">CC99x_002945</name>
    <name evidence="9" type="ORF">CC99x_01453</name>
</gene>
<keyword evidence="3 5" id="KW-0819">tRNA processing</keyword>
<keyword evidence="11" id="KW-1185">Reference proteome</keyword>
<protein>
    <recommendedName>
        <fullName evidence="5">tRNA pseudouridine synthase B</fullName>
        <ecNumber evidence="5">5.4.99.25</ecNumber>
    </recommendedName>
    <alternativeName>
        <fullName evidence="5">tRNA pseudouridine(55) synthase</fullName>
        <shortName evidence="5">Psi55 synthase</shortName>
    </alternativeName>
    <alternativeName>
        <fullName evidence="5">tRNA pseudouridylate synthase</fullName>
    </alternativeName>
    <alternativeName>
        <fullName evidence="5">tRNA-uridine isomerase</fullName>
    </alternativeName>
</protein>
<dbReference type="PATRIC" id="fig|1590042.3.peg.1479"/>
<dbReference type="InterPro" id="IPR014780">
    <property type="entry name" value="tRNA_psdUridine_synth_TruB"/>
</dbReference>
<evidence type="ECO:0000259" key="6">
    <source>
        <dbReference type="Pfam" id="PF01509"/>
    </source>
</evidence>
<evidence type="ECO:0000259" key="8">
    <source>
        <dbReference type="Pfam" id="PF16198"/>
    </source>
</evidence>